<reference evidence="1 2" key="1">
    <citation type="submission" date="2020-08" db="EMBL/GenBank/DDBJ databases">
        <title>Genomic Encyclopedia of Type Strains, Phase IV (KMG-IV): sequencing the most valuable type-strain genomes for metagenomic binning, comparative biology and taxonomic classification.</title>
        <authorList>
            <person name="Goeker M."/>
        </authorList>
    </citation>
    <scope>NUCLEOTIDE SEQUENCE [LARGE SCALE GENOMIC DNA]</scope>
    <source>
        <strain evidence="1 2">DSM 17989</strain>
    </source>
</reference>
<dbReference type="Proteomes" id="UP000536100">
    <property type="component" value="Unassembled WGS sequence"/>
</dbReference>
<dbReference type="EMBL" id="JACHFB010000007">
    <property type="protein sequence ID" value="MBB6213720.1"/>
    <property type="molecule type" value="Genomic_DNA"/>
</dbReference>
<evidence type="ECO:0000313" key="2">
    <source>
        <dbReference type="Proteomes" id="UP000536100"/>
    </source>
</evidence>
<comment type="caution">
    <text evidence="1">The sequence shown here is derived from an EMBL/GenBank/DDBJ whole genome shotgun (WGS) entry which is preliminary data.</text>
</comment>
<accession>A0A7X0DQ41</accession>
<proteinExistence type="predicted"/>
<name>A0A7X0DQ41_9SPIR</name>
<evidence type="ECO:0000313" key="1">
    <source>
        <dbReference type="EMBL" id="MBB6213720.1"/>
    </source>
</evidence>
<dbReference type="AlphaFoldDB" id="A0A7X0DQ41"/>
<gene>
    <name evidence="1" type="ORF">HNP67_001215</name>
</gene>
<dbReference type="RefSeq" id="WP_236845743.1">
    <property type="nucleotide sequence ID" value="NZ_CP179437.1"/>
</dbReference>
<organism evidence="1 2">
    <name type="scientific">Borreliella californiensis</name>
    <dbReference type="NCBI Taxonomy" id="373543"/>
    <lineage>
        <taxon>Bacteria</taxon>
        <taxon>Pseudomonadati</taxon>
        <taxon>Spirochaetota</taxon>
        <taxon>Spirochaetia</taxon>
        <taxon>Spirochaetales</taxon>
        <taxon>Borreliaceae</taxon>
        <taxon>Borreliella</taxon>
    </lineage>
</organism>
<sequence length="47" mass="5445">MSNLAYRTYNIESMKNEFNVKIDSVNTKIDSVKSELTNKIENSKEFA</sequence>
<protein>
    <submittedName>
        <fullName evidence="1">Uncharacterized protein</fullName>
    </submittedName>
</protein>